<gene>
    <name evidence="1" type="ordered locus">Desti_5136</name>
</gene>
<dbReference type="PANTHER" id="PTHR10151:SF120">
    <property type="entry name" value="BIS(5'-ADENOSYL)-TRIPHOSPHATASE"/>
    <property type="match status" value="1"/>
</dbReference>
<dbReference type="Proteomes" id="UP000006055">
    <property type="component" value="Chromosome"/>
</dbReference>
<dbReference type="RefSeq" id="WP_014812841.1">
    <property type="nucleotide sequence ID" value="NC_018025.1"/>
</dbReference>
<dbReference type="AlphaFoldDB" id="I4CDU8"/>
<dbReference type="GO" id="GO:0016787">
    <property type="term" value="F:hydrolase activity"/>
    <property type="evidence" value="ECO:0007669"/>
    <property type="project" value="UniProtKB-ARBA"/>
</dbReference>
<accession>I4CDU8</accession>
<name>I4CDU8_DESTA</name>
<reference evidence="2" key="1">
    <citation type="submission" date="2012-06" db="EMBL/GenBank/DDBJ databases">
        <title>Complete sequence of chromosome of Desulfomonile tiedjei DSM 6799.</title>
        <authorList>
            <person name="Lucas S."/>
            <person name="Copeland A."/>
            <person name="Lapidus A."/>
            <person name="Glavina del Rio T."/>
            <person name="Dalin E."/>
            <person name="Tice H."/>
            <person name="Bruce D."/>
            <person name="Goodwin L."/>
            <person name="Pitluck S."/>
            <person name="Peters L."/>
            <person name="Ovchinnikova G."/>
            <person name="Zeytun A."/>
            <person name="Lu M."/>
            <person name="Kyrpides N."/>
            <person name="Mavromatis K."/>
            <person name="Ivanova N."/>
            <person name="Brettin T."/>
            <person name="Detter J.C."/>
            <person name="Han C."/>
            <person name="Larimer F."/>
            <person name="Land M."/>
            <person name="Hauser L."/>
            <person name="Markowitz V."/>
            <person name="Cheng J.-F."/>
            <person name="Hugenholtz P."/>
            <person name="Woyke T."/>
            <person name="Wu D."/>
            <person name="Spring S."/>
            <person name="Schroeder M."/>
            <person name="Brambilla E."/>
            <person name="Klenk H.-P."/>
            <person name="Eisen J.A."/>
        </authorList>
    </citation>
    <scope>NUCLEOTIDE SEQUENCE [LARGE SCALE GENOMIC DNA]</scope>
    <source>
        <strain evidence="2">ATCC 49306 / DSM 6799 / DCB-1</strain>
    </source>
</reference>
<dbReference type="KEGG" id="dti:Desti_5136"/>
<keyword evidence="2" id="KW-1185">Reference proteome</keyword>
<dbReference type="Gene3D" id="3.40.720.10">
    <property type="entry name" value="Alkaline Phosphatase, subunit A"/>
    <property type="match status" value="2"/>
</dbReference>
<evidence type="ECO:0008006" key="3">
    <source>
        <dbReference type="Google" id="ProtNLM"/>
    </source>
</evidence>
<dbReference type="SUPFAM" id="SSF53649">
    <property type="entry name" value="Alkaline phosphatase-like"/>
    <property type="match status" value="1"/>
</dbReference>
<proteinExistence type="predicted"/>
<sequence>MKKPKRPVISEKVLVLGIDGLDPRLMKKYVDEGKMPNAKKYIDRGSCREDLVLLGGHPTVTPPMWATLATGCYANVHCVTGFDISSPKGLDWIRYSLDSTSCKAEHVWNCFAEAGKKTLVWHWPGCSWPPTSDSPNLHVVDGTSPGSVGMSFAQFEGEMILGADTKIQEASFFKNVSENAVTPCSITGMDIPDADGYNILELTGARENHNIIVDKTRGSQATPDAPVNIAQSPIKDATDWAKAPAGAKEITMLLSGGLIRRPCLVLKNEKGVYDSVAVYKSKKEVQPLAVLDLGKFVDRIEDEGIRDDKRVDVVRNMKLLELAPDASNLRIYISAAMDKDIKKCVHPAQMYDWIVESAGYAAPTSMLGQQSKELINDIMLNSWYVNADWQAKAITDLIDNHGIEAVFSHFHCIDLQEHMFIRYMSDKGYNKLPPEDYQKFMEDLYVLTDWYFGKFLKYLDQGWSVLIVSDHAQVCSKHDFLLMGDILGISVGLMEELGLTRLKRDEKGNRLPEIDWENTLAIAQRETNIYVNLKGRDAHGIVDPKDKYEVEEEIMTRLYGYRHPKTGKRVIALAVRNKDAVHFGLGGPESGDIVYFMAEGYQWDHADSLSTSWGEADTSVSPAFIAAGKGIKENFKTDRVIRQIDVAATVAALGGVRFPRNCEGAPVYQIFEEEF</sequence>
<evidence type="ECO:0000313" key="2">
    <source>
        <dbReference type="Proteomes" id="UP000006055"/>
    </source>
</evidence>
<dbReference type="OrthoDB" id="9771966at2"/>
<dbReference type="PANTHER" id="PTHR10151">
    <property type="entry name" value="ECTONUCLEOTIDE PYROPHOSPHATASE/PHOSPHODIESTERASE"/>
    <property type="match status" value="1"/>
</dbReference>
<dbReference type="InterPro" id="IPR002591">
    <property type="entry name" value="Phosphodiest/P_Trfase"/>
</dbReference>
<protein>
    <recommendedName>
        <fullName evidence="3">Nucleotide pyrophosphatase</fullName>
    </recommendedName>
</protein>
<dbReference type="Pfam" id="PF01663">
    <property type="entry name" value="Phosphodiest"/>
    <property type="match status" value="1"/>
</dbReference>
<dbReference type="PATRIC" id="fig|706587.4.peg.5814"/>
<dbReference type="STRING" id="706587.Desti_5136"/>
<evidence type="ECO:0000313" key="1">
    <source>
        <dbReference type="EMBL" id="AFM27739.1"/>
    </source>
</evidence>
<organism evidence="1 2">
    <name type="scientific">Desulfomonile tiedjei (strain ATCC 49306 / DSM 6799 / DCB-1)</name>
    <dbReference type="NCBI Taxonomy" id="706587"/>
    <lineage>
        <taxon>Bacteria</taxon>
        <taxon>Pseudomonadati</taxon>
        <taxon>Thermodesulfobacteriota</taxon>
        <taxon>Desulfomonilia</taxon>
        <taxon>Desulfomonilales</taxon>
        <taxon>Desulfomonilaceae</taxon>
        <taxon>Desulfomonile</taxon>
    </lineage>
</organism>
<dbReference type="HOGENOM" id="CLU_403210_0_0_7"/>
<dbReference type="eggNOG" id="COG3379">
    <property type="taxonomic scope" value="Bacteria"/>
</dbReference>
<dbReference type="InterPro" id="IPR017850">
    <property type="entry name" value="Alkaline_phosphatase_core_sf"/>
</dbReference>
<dbReference type="EMBL" id="CP003360">
    <property type="protein sequence ID" value="AFM27739.1"/>
    <property type="molecule type" value="Genomic_DNA"/>
</dbReference>